<gene>
    <name evidence="4" type="ORF">APB76_01295</name>
</gene>
<dbReference type="PANTHER" id="PTHR30576">
    <property type="entry name" value="COLANIC BIOSYNTHESIS UDP-GLUCOSE LIPID CARRIER TRANSFERASE"/>
    <property type="match status" value="1"/>
</dbReference>
<keyword evidence="2" id="KW-1133">Transmembrane helix</keyword>
<evidence type="ECO:0000259" key="3">
    <source>
        <dbReference type="Pfam" id="PF02397"/>
    </source>
</evidence>
<accession>A0A177Y5N4</accession>
<evidence type="ECO:0000313" key="5">
    <source>
        <dbReference type="Proteomes" id="UP000078406"/>
    </source>
</evidence>
<proteinExistence type="inferred from homology"/>
<feature type="domain" description="Bacterial sugar transferase" evidence="3">
    <location>
        <begin position="2"/>
        <end position="179"/>
    </location>
</feature>
<sequence length="184" mass="20608">MKRLFDISVALVALLLLSPVILLVSLLIYLTDKGPVFFKQKRVGLNGKTFEIYKFRSMVTNASSLGGHQTLENDSRITKIGRVIRKTSVDELPQLLNVLLGDMSVVGPRPNVPLQREEYSEQEWDKRNSVQPGITGLAQAKGRSCLTPEQRTNYDLKYVDNVNLINDIKIILLTVKQIVTKGGN</sequence>
<dbReference type="Proteomes" id="UP000078406">
    <property type="component" value="Unassembled WGS sequence"/>
</dbReference>
<evidence type="ECO:0000256" key="1">
    <source>
        <dbReference type="ARBA" id="ARBA00006464"/>
    </source>
</evidence>
<organism evidence="4 5">
    <name type="scientific">Vibrio bivalvicida</name>
    <dbReference type="NCBI Taxonomy" id="1276888"/>
    <lineage>
        <taxon>Bacteria</taxon>
        <taxon>Pseudomonadati</taxon>
        <taxon>Pseudomonadota</taxon>
        <taxon>Gammaproteobacteria</taxon>
        <taxon>Vibrionales</taxon>
        <taxon>Vibrionaceae</taxon>
        <taxon>Vibrio</taxon>
        <taxon>Vibrio oreintalis group</taxon>
    </lineage>
</organism>
<reference evidence="4 5" key="1">
    <citation type="journal article" date="2016" name="Syst. Appl. Microbiol.">
        <title>Vibrio bivalvicida sp. nov., a novel larval pathogen for bivalve molluscs reared in a hatchery.</title>
        <authorList>
            <person name="Dubert J."/>
            <person name="Romalde J.L."/>
            <person name="Prado S."/>
            <person name="Barja J.L."/>
        </authorList>
    </citation>
    <scope>NUCLEOTIDE SEQUENCE [LARGE SCALE GENOMIC DNA]</scope>
    <source>
        <strain evidence="4 5">605</strain>
    </source>
</reference>
<dbReference type="RefSeq" id="WP_054962628.1">
    <property type="nucleotide sequence ID" value="NZ_LLEI02000010.1"/>
</dbReference>
<dbReference type="InterPro" id="IPR003362">
    <property type="entry name" value="Bact_transf"/>
</dbReference>
<dbReference type="Pfam" id="PF02397">
    <property type="entry name" value="Bac_transf"/>
    <property type="match status" value="1"/>
</dbReference>
<keyword evidence="2" id="KW-0472">Membrane</keyword>
<dbReference type="GO" id="GO:0016780">
    <property type="term" value="F:phosphotransferase activity, for other substituted phosphate groups"/>
    <property type="evidence" value="ECO:0007669"/>
    <property type="project" value="TreeGrafter"/>
</dbReference>
<evidence type="ECO:0000313" key="4">
    <source>
        <dbReference type="EMBL" id="OAJ96169.1"/>
    </source>
</evidence>
<protein>
    <submittedName>
        <fullName evidence="4">Sugar transferase</fullName>
    </submittedName>
</protein>
<dbReference type="AlphaFoldDB" id="A0A177Y5N4"/>
<feature type="transmembrane region" description="Helical" evidence="2">
    <location>
        <begin position="7"/>
        <end position="30"/>
    </location>
</feature>
<name>A0A177Y5N4_9VIBR</name>
<keyword evidence="2" id="KW-0812">Transmembrane</keyword>
<comment type="similarity">
    <text evidence="1">Belongs to the bacterial sugar transferase family.</text>
</comment>
<dbReference type="PANTHER" id="PTHR30576:SF0">
    <property type="entry name" value="UNDECAPRENYL-PHOSPHATE N-ACETYLGALACTOSAMINYL 1-PHOSPHATE TRANSFERASE-RELATED"/>
    <property type="match status" value="1"/>
</dbReference>
<comment type="caution">
    <text evidence="4">The sequence shown here is derived from an EMBL/GenBank/DDBJ whole genome shotgun (WGS) entry which is preliminary data.</text>
</comment>
<evidence type="ECO:0000256" key="2">
    <source>
        <dbReference type="SAM" id="Phobius"/>
    </source>
</evidence>
<dbReference type="EMBL" id="LLEI02000010">
    <property type="protein sequence ID" value="OAJ96169.1"/>
    <property type="molecule type" value="Genomic_DNA"/>
</dbReference>
<keyword evidence="4" id="KW-0808">Transferase</keyword>